<feature type="compositionally biased region" description="Polar residues" evidence="1">
    <location>
        <begin position="133"/>
        <end position="146"/>
    </location>
</feature>
<feature type="region of interest" description="Disordered" evidence="1">
    <location>
        <begin position="1"/>
        <end position="156"/>
    </location>
</feature>
<evidence type="ECO:0000313" key="3">
    <source>
        <dbReference type="Proteomes" id="UP001529510"/>
    </source>
</evidence>
<feature type="region of interest" description="Disordered" evidence="1">
    <location>
        <begin position="200"/>
        <end position="220"/>
    </location>
</feature>
<feature type="compositionally biased region" description="Low complexity" evidence="1">
    <location>
        <begin position="99"/>
        <end position="123"/>
    </location>
</feature>
<proteinExistence type="predicted"/>
<keyword evidence="3" id="KW-1185">Reference proteome</keyword>
<evidence type="ECO:0000313" key="2">
    <source>
        <dbReference type="EMBL" id="KAL0177991.1"/>
    </source>
</evidence>
<dbReference type="EMBL" id="JAMKFB020000013">
    <property type="protein sequence ID" value="KAL0177991.1"/>
    <property type="molecule type" value="Genomic_DNA"/>
</dbReference>
<dbReference type="AlphaFoldDB" id="A0ABD0PZH3"/>
<organism evidence="2 3">
    <name type="scientific">Cirrhinus mrigala</name>
    <name type="common">Mrigala</name>
    <dbReference type="NCBI Taxonomy" id="683832"/>
    <lineage>
        <taxon>Eukaryota</taxon>
        <taxon>Metazoa</taxon>
        <taxon>Chordata</taxon>
        <taxon>Craniata</taxon>
        <taxon>Vertebrata</taxon>
        <taxon>Euteleostomi</taxon>
        <taxon>Actinopterygii</taxon>
        <taxon>Neopterygii</taxon>
        <taxon>Teleostei</taxon>
        <taxon>Ostariophysi</taxon>
        <taxon>Cypriniformes</taxon>
        <taxon>Cyprinidae</taxon>
        <taxon>Labeoninae</taxon>
        <taxon>Labeonini</taxon>
        <taxon>Cirrhinus</taxon>
    </lineage>
</organism>
<feature type="compositionally biased region" description="Polar residues" evidence="1">
    <location>
        <begin position="40"/>
        <end position="81"/>
    </location>
</feature>
<dbReference type="Proteomes" id="UP001529510">
    <property type="component" value="Unassembled WGS sequence"/>
</dbReference>
<evidence type="ECO:0000256" key="1">
    <source>
        <dbReference type="SAM" id="MobiDB-lite"/>
    </source>
</evidence>
<feature type="non-terminal residue" evidence="2">
    <location>
        <position position="1"/>
    </location>
</feature>
<protein>
    <submittedName>
        <fullName evidence="2">Uncharacterized protein</fullName>
    </submittedName>
</protein>
<reference evidence="2 3" key="1">
    <citation type="submission" date="2024-05" db="EMBL/GenBank/DDBJ databases">
        <title>Genome sequencing and assembly of Indian major carp, Cirrhinus mrigala (Hamilton, 1822).</title>
        <authorList>
            <person name="Mohindra V."/>
            <person name="Chowdhury L.M."/>
            <person name="Lal K."/>
            <person name="Jena J.K."/>
        </authorList>
    </citation>
    <scope>NUCLEOTIDE SEQUENCE [LARGE SCALE GENOMIC DNA]</scope>
    <source>
        <strain evidence="2">CM1030</strain>
        <tissue evidence="2">Blood</tissue>
    </source>
</reference>
<feature type="compositionally biased region" description="Polar residues" evidence="1">
    <location>
        <begin position="1"/>
        <end position="23"/>
    </location>
</feature>
<gene>
    <name evidence="2" type="ORF">M9458_026885</name>
</gene>
<sequence>HYYRPSTQGVMRQNQTGYYNKTPASCPMMPPLTETPPSGALNQAWPSPVTNTTGASNGVGLQQMNPSPSMPTTGESGSSLPLLTAMDLEFLQPNGPTNSQPRQDQPNPQNQQVQQSQQPPQRQGVEGAHNWYNYGNQQPQSTQNGATGTGGNMAVLGPSSDCGQSFTALLNSATTNGSTETMRQMEAGAPNQRVSQMQYPASGMGQESHVDSFSWGYYPE</sequence>
<accession>A0ABD0PZH3</accession>
<comment type="caution">
    <text evidence="2">The sequence shown here is derived from an EMBL/GenBank/DDBJ whole genome shotgun (WGS) entry which is preliminary data.</text>
</comment>
<name>A0ABD0PZH3_CIRMR</name>